<keyword evidence="2" id="KW-1185">Reference proteome</keyword>
<accession>A0ABP6B2T4</accession>
<name>A0ABP6B2T4_9ACTN</name>
<dbReference type="EMBL" id="BAAARY010000064">
    <property type="protein sequence ID" value="GAA2534046.1"/>
    <property type="molecule type" value="Genomic_DNA"/>
</dbReference>
<dbReference type="Proteomes" id="UP001499978">
    <property type="component" value="Unassembled WGS sequence"/>
</dbReference>
<organism evidence="1 2">
    <name type="scientific">Pilimelia columellifera subsp. columellifera</name>
    <dbReference type="NCBI Taxonomy" id="706583"/>
    <lineage>
        <taxon>Bacteria</taxon>
        <taxon>Bacillati</taxon>
        <taxon>Actinomycetota</taxon>
        <taxon>Actinomycetes</taxon>
        <taxon>Micromonosporales</taxon>
        <taxon>Micromonosporaceae</taxon>
        <taxon>Pilimelia</taxon>
    </lineage>
</organism>
<protein>
    <submittedName>
        <fullName evidence="1">Uncharacterized protein</fullName>
    </submittedName>
</protein>
<reference evidence="2" key="1">
    <citation type="journal article" date="2019" name="Int. J. Syst. Evol. Microbiol.">
        <title>The Global Catalogue of Microorganisms (GCM) 10K type strain sequencing project: providing services to taxonomists for standard genome sequencing and annotation.</title>
        <authorList>
            <consortium name="The Broad Institute Genomics Platform"/>
            <consortium name="The Broad Institute Genome Sequencing Center for Infectious Disease"/>
            <person name="Wu L."/>
            <person name="Ma J."/>
        </authorList>
    </citation>
    <scope>NUCLEOTIDE SEQUENCE [LARGE SCALE GENOMIC DNA]</scope>
    <source>
        <strain evidence="2">JCM 3367</strain>
    </source>
</reference>
<proteinExistence type="predicted"/>
<sequence>MGRKRMRLLHGGLSGVTEADIDGFAAAVVERVAPGELLILEAVAADFRRDPSGVLGAGLRPPVRLGAEFVSVAAVAVYVASMLGGVLTNAAGNLLADGLSEPTRRLVQAILRRRGVAVEASDSQDVSAGLGPPVGGGVEVRLERRLSVGSDAEREITEVVTCGVATTGLSGQQTTELTEAVLEVLRGWSDS</sequence>
<evidence type="ECO:0000313" key="2">
    <source>
        <dbReference type="Proteomes" id="UP001499978"/>
    </source>
</evidence>
<gene>
    <name evidence="1" type="ORF">GCM10010201_36480</name>
</gene>
<evidence type="ECO:0000313" key="1">
    <source>
        <dbReference type="EMBL" id="GAA2534046.1"/>
    </source>
</evidence>
<comment type="caution">
    <text evidence="1">The sequence shown here is derived from an EMBL/GenBank/DDBJ whole genome shotgun (WGS) entry which is preliminary data.</text>
</comment>